<evidence type="ECO:0000256" key="5">
    <source>
        <dbReference type="SAM" id="MobiDB-lite"/>
    </source>
</evidence>
<dbReference type="Pfam" id="PF24685">
    <property type="entry name" value="OB_RRP5_4th"/>
    <property type="match status" value="1"/>
</dbReference>
<feature type="domain" description="S1 motif" evidence="6">
    <location>
        <begin position="515"/>
        <end position="584"/>
    </location>
</feature>
<evidence type="ECO:0000313" key="8">
    <source>
        <dbReference type="Proteomes" id="UP000559027"/>
    </source>
</evidence>
<feature type="domain" description="S1 motif" evidence="6">
    <location>
        <begin position="881"/>
        <end position="950"/>
    </location>
</feature>
<keyword evidence="8" id="KW-1185">Reference proteome</keyword>
<dbReference type="FunFam" id="2.40.50.140:FF:000148">
    <property type="entry name" value="protein RRP5 homolog isoform X1"/>
    <property type="match status" value="1"/>
</dbReference>
<dbReference type="GO" id="GO:0032040">
    <property type="term" value="C:small-subunit processome"/>
    <property type="evidence" value="ECO:0007669"/>
    <property type="project" value="TreeGrafter"/>
</dbReference>
<dbReference type="InterPro" id="IPR003029">
    <property type="entry name" value="S1_domain"/>
</dbReference>
<dbReference type="PANTHER" id="PTHR23270">
    <property type="entry name" value="PROGRAMMED CELL DEATH PROTEIN 11 PRE-RRNA PROCESSING PROTEIN RRP5"/>
    <property type="match status" value="1"/>
</dbReference>
<feature type="region of interest" description="Disordered" evidence="5">
    <location>
        <begin position="949"/>
        <end position="973"/>
    </location>
</feature>
<dbReference type="CDD" id="cd05693">
    <property type="entry name" value="S1_Rrp5_repeat_hs1_sc1"/>
    <property type="match status" value="1"/>
</dbReference>
<dbReference type="CDD" id="cd05696">
    <property type="entry name" value="S1_Rrp5_repeat_hs4"/>
    <property type="match status" value="1"/>
</dbReference>
<feature type="domain" description="S1 motif" evidence="6">
    <location>
        <begin position="119"/>
        <end position="233"/>
    </location>
</feature>
<dbReference type="GO" id="GO:0003723">
    <property type="term" value="F:RNA binding"/>
    <property type="evidence" value="ECO:0007669"/>
    <property type="project" value="TreeGrafter"/>
</dbReference>
<dbReference type="CDD" id="cd05708">
    <property type="entry name" value="S1_Rrp5_repeat_sc12"/>
    <property type="match status" value="1"/>
</dbReference>
<dbReference type="CDD" id="cd05697">
    <property type="entry name" value="S1_Rrp5_repeat_hs5"/>
    <property type="match status" value="1"/>
</dbReference>
<evidence type="ECO:0000313" key="7">
    <source>
        <dbReference type="EMBL" id="KAF5352778.1"/>
    </source>
</evidence>
<feature type="domain" description="S1 motif" evidence="6">
    <location>
        <begin position="327"/>
        <end position="400"/>
    </location>
</feature>
<evidence type="ECO:0000256" key="3">
    <source>
        <dbReference type="ARBA" id="ARBA00022737"/>
    </source>
</evidence>
<dbReference type="InterPro" id="IPR048059">
    <property type="entry name" value="Rrp5_S1_rpt_hs1_sc1"/>
</dbReference>
<dbReference type="InterPro" id="IPR011990">
    <property type="entry name" value="TPR-like_helical_dom_sf"/>
</dbReference>
<dbReference type="FunFam" id="2.40.50.140:FF:000155">
    <property type="entry name" value="rRNA biogenesis protein RRP5"/>
    <property type="match status" value="1"/>
</dbReference>
<accession>A0A8H5D4Y5</accession>
<feature type="compositionally biased region" description="Basic and acidic residues" evidence="5">
    <location>
        <begin position="962"/>
        <end position="973"/>
    </location>
</feature>
<evidence type="ECO:0000259" key="6">
    <source>
        <dbReference type="PROSITE" id="PS50126"/>
    </source>
</evidence>
<dbReference type="SMART" id="SM00386">
    <property type="entry name" value="HAT"/>
    <property type="match status" value="5"/>
</dbReference>
<dbReference type="Pfam" id="PF23240">
    <property type="entry name" value="HAT_PRP39_N"/>
    <property type="match status" value="1"/>
</dbReference>
<feature type="domain" description="S1 motif" evidence="6">
    <location>
        <begin position="604"/>
        <end position="673"/>
    </location>
</feature>
<dbReference type="InterPro" id="IPR045209">
    <property type="entry name" value="Rrp5"/>
</dbReference>
<dbReference type="GO" id="GO:0006364">
    <property type="term" value="P:rRNA processing"/>
    <property type="evidence" value="ECO:0007669"/>
    <property type="project" value="UniProtKB-KW"/>
</dbReference>
<dbReference type="SMART" id="SM00316">
    <property type="entry name" value="S1"/>
    <property type="match status" value="10"/>
</dbReference>
<dbReference type="Proteomes" id="UP000559027">
    <property type="component" value="Unassembled WGS sequence"/>
</dbReference>
<dbReference type="CDD" id="cd05707">
    <property type="entry name" value="S1_Rrp5_repeat_sc11"/>
    <property type="match status" value="1"/>
</dbReference>
<reference evidence="7 8" key="1">
    <citation type="journal article" date="2020" name="ISME J.">
        <title>Uncovering the hidden diversity of litter-decomposition mechanisms in mushroom-forming fungi.</title>
        <authorList>
            <person name="Floudas D."/>
            <person name="Bentzer J."/>
            <person name="Ahren D."/>
            <person name="Johansson T."/>
            <person name="Persson P."/>
            <person name="Tunlid A."/>
        </authorList>
    </citation>
    <scope>NUCLEOTIDE SEQUENCE [LARGE SCALE GENOMIC DNA]</scope>
    <source>
        <strain evidence="7 8">CBS 146.42</strain>
    </source>
</reference>
<keyword evidence="2" id="KW-0698">rRNA processing</keyword>
<dbReference type="Gene3D" id="1.25.40.10">
    <property type="entry name" value="Tetratricopeptide repeat domain"/>
    <property type="match status" value="2"/>
</dbReference>
<dbReference type="InterPro" id="IPR012340">
    <property type="entry name" value="NA-bd_OB-fold"/>
</dbReference>
<keyword evidence="3" id="KW-0677">Repeat</keyword>
<dbReference type="PANTHER" id="PTHR23270:SF10">
    <property type="entry name" value="PROTEIN RRP5 HOMOLOG"/>
    <property type="match status" value="1"/>
</dbReference>
<feature type="domain" description="S1 motif" evidence="6">
    <location>
        <begin position="692"/>
        <end position="765"/>
    </location>
</feature>
<dbReference type="InterPro" id="IPR003107">
    <property type="entry name" value="HAT"/>
</dbReference>
<feature type="region of interest" description="Disordered" evidence="5">
    <location>
        <begin position="1"/>
        <end position="55"/>
    </location>
</feature>
<feature type="domain" description="S1 motif" evidence="6">
    <location>
        <begin position="249"/>
        <end position="311"/>
    </location>
</feature>
<feature type="domain" description="S1 motif" evidence="6">
    <location>
        <begin position="425"/>
        <end position="498"/>
    </location>
</feature>
<dbReference type="SUPFAM" id="SSF48452">
    <property type="entry name" value="TPR-like"/>
    <property type="match status" value="1"/>
</dbReference>
<dbReference type="FunFam" id="2.40.50.140:FF:000103">
    <property type="entry name" value="protein RRP5 homolog"/>
    <property type="match status" value="3"/>
</dbReference>
<feature type="region of interest" description="Disordered" evidence="5">
    <location>
        <begin position="78"/>
        <end position="99"/>
    </location>
</feature>
<dbReference type="EMBL" id="JAACJO010000011">
    <property type="protein sequence ID" value="KAF5352778.1"/>
    <property type="molecule type" value="Genomic_DNA"/>
</dbReference>
<feature type="region of interest" description="Disordered" evidence="5">
    <location>
        <begin position="1048"/>
        <end position="1185"/>
    </location>
</feature>
<dbReference type="InterPro" id="IPR057302">
    <property type="entry name" value="Rrp5_S1"/>
</dbReference>
<dbReference type="OrthoDB" id="412781at2759"/>
<dbReference type="Pfam" id="PF00575">
    <property type="entry name" value="S1"/>
    <property type="match status" value="5"/>
</dbReference>
<name>A0A8H5D4Y5_9AGAR</name>
<feature type="compositionally biased region" description="Basic and acidic residues" evidence="5">
    <location>
        <begin position="1"/>
        <end position="13"/>
    </location>
</feature>
<evidence type="ECO:0000256" key="4">
    <source>
        <dbReference type="ARBA" id="ARBA00023242"/>
    </source>
</evidence>
<proteinExistence type="predicted"/>
<feature type="domain" description="S1 motif" evidence="6">
    <location>
        <begin position="787"/>
        <end position="855"/>
    </location>
</feature>
<evidence type="ECO:0000256" key="1">
    <source>
        <dbReference type="ARBA" id="ARBA00004604"/>
    </source>
</evidence>
<evidence type="ECO:0000256" key="2">
    <source>
        <dbReference type="ARBA" id="ARBA00022552"/>
    </source>
</evidence>
<feature type="compositionally biased region" description="Acidic residues" evidence="5">
    <location>
        <begin position="1081"/>
        <end position="1109"/>
    </location>
</feature>
<dbReference type="Pfam" id="PF23459">
    <property type="entry name" value="S1_RRP5"/>
    <property type="match status" value="1"/>
</dbReference>
<dbReference type="SUPFAM" id="SSF50249">
    <property type="entry name" value="Nucleic acid-binding proteins"/>
    <property type="match status" value="9"/>
</dbReference>
<dbReference type="PROSITE" id="PS50126">
    <property type="entry name" value="S1"/>
    <property type="match status" value="10"/>
</dbReference>
<feature type="domain" description="S1 motif" evidence="6">
    <location>
        <begin position="973"/>
        <end position="1044"/>
    </location>
</feature>
<sequence>MAVHKRPLDDASSSRKAKKTKANEKPANKGAKVEKPSALVAEEVDFPRGGGTSFTPLEVKTIRAEAVKEADEALFKEAREERRSKKGSKQSTKKDTIKSSEKAELVRIEHLNYKRVFVGMKILGQIVSIIPLGLIISLPNQLYGHVPITQISSQFTSLLERFDAQDEDSNAGESDEEEEGVRLPDLYEMFHVGQYVRTVVTNVHAAGVSDMSGLGKLRDDLAKASKRVELSLVPEKVNVGVQKVDLKGGFTLSAAVKSIEDHGYTLDMGVPDVSGFLSFEGSGPKLSIGQVVDVVITKVSSNGRVCSVSLDSEKHSNSFLSEISSVNSVLPGTLAQCLVTSISPDGINLQVVGFFEGTVDLFHLPKNPEKPFKVGKKVRARILYNYSTSPPKFALALSEYVIHLRPRLVSSGEGENTLQEAYPIGTVLDGVKVLRVEKERGLIVEVGNEQEGFVHISHLSDDHVPSLTSTGPWKPSTIHRARVTGYFAFDGLLQLSLKPSVLEQKYIQVADVEVGEVVKGTVKKLTDSALFVTLSGNIDGVVWPNHYADIRLKHPGKRFKVGASIKCRVLLVDPERKRIALTAKKTLLDSQLPVLSSLEHVRVGIVAHAVVFKVHEKHLLVEFYNNLKAVVPQKEVSETPVANPGEAFPIGKVVKVRIITVEQQQGRIVASIRQASPTFDSAVTDISEVEVGNIVEGTIKEIHKDNAILLLEPTRIRALLSLKNLANHRSISLPQLKNELTVGEKLSELVVVTRNPEKSFVIVANAPKAKATLPGKNSLTIDSIAVGQIVGGRVTRHTRHGTLVKVTTHIGGIIHPTDVSDNFDAGNPYPAIDSLVKAAIVSVDKDKKQVVLSTRQSRLRPGQATQIVDREINQISDLAVGDTVRGFIKSVAEHGLFVTIGRNVDARVQIRELFDEFVKDWKPRFQANQLVKGRILSVDTENKKVELTFRSGDPATRQNEAQTKRSPSDLREGEKVDGIVKRIEDYGLFIQIEGSKLSGLCHKSELSDNKDADVSVALQNFREGDRVKAVVIGVDKKRISFSLKPSHFSQEELAEEGEEDESDGDEDHRAPGPFGVVDAAMMDDGDEDVEMQSAEEDSAEEDEGEDAMQVDESVATQLFHRSKKPDKSAEASAAPAPVLSLGGGFKWHGMDEPQEADGTEDDSSDSQDEHDEDHQSRKKRKKKRKEIEQDLTAELHTKTPESNADFERVLLGSPNSSYVWIQYMSFQLQLSEIDKAREIGRRAFKTINFREEQERLNVWIALLNLENAYGTDESLDATFKEAARANDSKTIHLRLASIFEQSGKHGKAVEQYQKTCKKFGASSKVWTLFAEFHLKAGHIEEARKLLPRSFQSLEKRKHIKTASKFAQLEYKHGDPERGKTIFEGIVDSHSKRWDIWSIYIDMEAGQKNIQGIRNLFDRILALKMTSHKAKSFFKKWLEIERRIGDEEGADTVKQKAIEWTQKAANDAS</sequence>
<comment type="caution">
    <text evidence="7">The sequence shown here is derived from an EMBL/GenBank/DDBJ whole genome shotgun (WGS) entry which is preliminary data.</text>
</comment>
<keyword evidence="4" id="KW-0539">Nucleus</keyword>
<dbReference type="Gene3D" id="2.40.50.140">
    <property type="entry name" value="Nucleic acid-binding proteins"/>
    <property type="match status" value="8"/>
</dbReference>
<organism evidence="7 8">
    <name type="scientific">Leucocoprinus leucothites</name>
    <dbReference type="NCBI Taxonomy" id="201217"/>
    <lineage>
        <taxon>Eukaryota</taxon>
        <taxon>Fungi</taxon>
        <taxon>Dikarya</taxon>
        <taxon>Basidiomycota</taxon>
        <taxon>Agaricomycotina</taxon>
        <taxon>Agaricomycetes</taxon>
        <taxon>Agaricomycetidae</taxon>
        <taxon>Agaricales</taxon>
        <taxon>Agaricineae</taxon>
        <taxon>Agaricaceae</taxon>
        <taxon>Leucocoprinus</taxon>
    </lineage>
</organism>
<dbReference type="InterPro" id="IPR057301">
    <property type="entry name" value="Rrp5_OB_4th"/>
</dbReference>
<comment type="subcellular location">
    <subcellularLocation>
        <location evidence="1">Nucleus</location>
        <location evidence="1">Nucleolus</location>
    </subcellularLocation>
</comment>
<dbReference type="FunFam" id="1.25.40.10:FF:000727">
    <property type="entry name" value="Chromosome 1, whole genome shotgun sequence"/>
    <property type="match status" value="1"/>
</dbReference>
<feature type="compositionally biased region" description="Acidic residues" evidence="5">
    <location>
        <begin position="1052"/>
        <end position="1065"/>
    </location>
</feature>
<feature type="compositionally biased region" description="Basic and acidic residues" evidence="5">
    <location>
        <begin position="21"/>
        <end position="35"/>
    </location>
</feature>
<feature type="compositionally biased region" description="Acidic residues" evidence="5">
    <location>
        <begin position="1152"/>
        <end position="1171"/>
    </location>
</feature>
<protein>
    <recommendedName>
        <fullName evidence="6">S1 motif domain-containing protein</fullName>
    </recommendedName>
</protein>
<gene>
    <name evidence="7" type="ORF">D9756_006044</name>
</gene>